<gene>
    <name evidence="1" type="ORF">FRX31_023306</name>
</gene>
<dbReference type="AlphaFoldDB" id="A0A7J6VQQ7"/>
<proteinExistence type="predicted"/>
<dbReference type="GO" id="GO:0006400">
    <property type="term" value="P:tRNA modification"/>
    <property type="evidence" value="ECO:0007669"/>
    <property type="project" value="InterPro"/>
</dbReference>
<sequence>MEFVSLFLVPEQSCCQNNSKFVQMVLSVIEVDETKQMLKRSVHHNSCSWPPKTNPITKSVKKGSYPLHPGVQGFFITCDGGRERKASHEAINVLDTVCLSIPSP</sequence>
<organism evidence="1 2">
    <name type="scientific">Thalictrum thalictroides</name>
    <name type="common">Rue-anemone</name>
    <name type="synonym">Anemone thalictroides</name>
    <dbReference type="NCBI Taxonomy" id="46969"/>
    <lineage>
        <taxon>Eukaryota</taxon>
        <taxon>Viridiplantae</taxon>
        <taxon>Streptophyta</taxon>
        <taxon>Embryophyta</taxon>
        <taxon>Tracheophyta</taxon>
        <taxon>Spermatophyta</taxon>
        <taxon>Magnoliopsida</taxon>
        <taxon>Ranunculales</taxon>
        <taxon>Ranunculaceae</taxon>
        <taxon>Thalictroideae</taxon>
        <taxon>Thalictrum</taxon>
    </lineage>
</organism>
<evidence type="ECO:0000313" key="2">
    <source>
        <dbReference type="Proteomes" id="UP000554482"/>
    </source>
</evidence>
<dbReference type="OrthoDB" id="367221at2759"/>
<dbReference type="InterPro" id="IPR040183">
    <property type="entry name" value="THUMPD1-like"/>
</dbReference>
<comment type="caution">
    <text evidence="1">The sequence shown here is derived from an EMBL/GenBank/DDBJ whole genome shotgun (WGS) entry which is preliminary data.</text>
</comment>
<dbReference type="PANTHER" id="PTHR13452:SF10">
    <property type="entry name" value="THUMP DOMAIN-CONTAINING PROTEIN 1"/>
    <property type="match status" value="1"/>
</dbReference>
<accession>A0A7J6VQQ7</accession>
<dbReference type="GO" id="GO:0003723">
    <property type="term" value="F:RNA binding"/>
    <property type="evidence" value="ECO:0007669"/>
    <property type="project" value="InterPro"/>
</dbReference>
<name>A0A7J6VQQ7_THATH</name>
<evidence type="ECO:0000313" key="1">
    <source>
        <dbReference type="EMBL" id="KAF5187107.1"/>
    </source>
</evidence>
<protein>
    <submittedName>
        <fullName evidence="1">Uncharacterized protein</fullName>
    </submittedName>
</protein>
<dbReference type="PANTHER" id="PTHR13452">
    <property type="entry name" value="THUMP DOMAIN CONTAINING PROTEIN 1-RELATED"/>
    <property type="match status" value="1"/>
</dbReference>
<keyword evidence="2" id="KW-1185">Reference proteome</keyword>
<reference evidence="1 2" key="1">
    <citation type="submission" date="2020-06" db="EMBL/GenBank/DDBJ databases">
        <title>Transcriptomic and genomic resources for Thalictrum thalictroides and T. hernandezii: Facilitating candidate gene discovery in an emerging model plant lineage.</title>
        <authorList>
            <person name="Arias T."/>
            <person name="Riano-Pachon D.M."/>
            <person name="Di Stilio V.S."/>
        </authorList>
    </citation>
    <scope>NUCLEOTIDE SEQUENCE [LARGE SCALE GENOMIC DNA]</scope>
    <source>
        <strain evidence="2">cv. WT478/WT964</strain>
        <tissue evidence="1">Leaves</tissue>
    </source>
</reference>
<dbReference type="EMBL" id="JABWDY010028423">
    <property type="protein sequence ID" value="KAF5187107.1"/>
    <property type="molecule type" value="Genomic_DNA"/>
</dbReference>
<dbReference type="Proteomes" id="UP000554482">
    <property type="component" value="Unassembled WGS sequence"/>
</dbReference>